<dbReference type="STRING" id="1913578.LPB140_02240"/>
<keyword evidence="1" id="KW-0732">Signal</keyword>
<evidence type="ECO:0000313" key="3">
    <source>
        <dbReference type="Proteomes" id="UP000242561"/>
    </source>
</evidence>
<dbReference type="PROSITE" id="PS51257">
    <property type="entry name" value="PROKAR_LIPOPROTEIN"/>
    <property type="match status" value="1"/>
</dbReference>
<dbReference type="Proteomes" id="UP000242561">
    <property type="component" value="Chromosome"/>
</dbReference>
<dbReference type="EMBL" id="CP018154">
    <property type="protein sequence ID" value="APG61841.1"/>
    <property type="molecule type" value="Genomic_DNA"/>
</dbReference>
<dbReference type="RefSeq" id="WP_072558488.1">
    <property type="nucleotide sequence ID" value="NZ_CP018154.1"/>
</dbReference>
<keyword evidence="3" id="KW-1185">Reference proteome</keyword>
<dbReference type="KEGG" id="sphl:LPB140_02240"/>
<evidence type="ECO:0000256" key="1">
    <source>
        <dbReference type="SAM" id="SignalP"/>
    </source>
</evidence>
<gene>
    <name evidence="2" type="ORF">LPB140_02240</name>
</gene>
<protein>
    <submittedName>
        <fullName evidence="2">Uncharacterized protein</fullName>
    </submittedName>
</protein>
<dbReference type="AlphaFoldDB" id="A0A1L3J9P9"/>
<sequence length="228" mass="25322">MRIFTIAALSLALAACAGPNAHNGGQRAPIFSVNPSGVLALDIAQSRRAKEDGAWAALKKDADDDAILFIPEPVNAKKYLSEMGKGPQNVKWQPHQIFMSCDGRSAVTTGAIQWGEKHGYYSTIWQYKERSPGNGQWYWTLTHSAPLDTPRPAPELLQTKIAKCAEKPPVMINAPAEGVEMKQGLSRDQTLSWIWQFNPDKSHILIANIWNGESWENILMDNIRADKK</sequence>
<feature type="chain" id="PRO_5012634318" evidence="1">
    <location>
        <begin position="18"/>
        <end position="228"/>
    </location>
</feature>
<dbReference type="OrthoDB" id="7201546at2"/>
<name>A0A1L3J9P9_9SPHN</name>
<evidence type="ECO:0000313" key="2">
    <source>
        <dbReference type="EMBL" id="APG61841.1"/>
    </source>
</evidence>
<organism evidence="2 3">
    <name type="scientific">Sphingorhabdus lutea</name>
    <dbReference type="NCBI Taxonomy" id="1913578"/>
    <lineage>
        <taxon>Bacteria</taxon>
        <taxon>Pseudomonadati</taxon>
        <taxon>Pseudomonadota</taxon>
        <taxon>Alphaproteobacteria</taxon>
        <taxon>Sphingomonadales</taxon>
        <taxon>Sphingomonadaceae</taxon>
        <taxon>Sphingorhabdus</taxon>
    </lineage>
</organism>
<feature type="signal peptide" evidence="1">
    <location>
        <begin position="1"/>
        <end position="17"/>
    </location>
</feature>
<accession>A0A1L3J9P9</accession>
<proteinExistence type="predicted"/>
<reference evidence="2 3" key="1">
    <citation type="submission" date="2016-11" db="EMBL/GenBank/DDBJ databases">
        <title>Sphingorhabdus sp. LPB0140, isolated from marine environment.</title>
        <authorList>
            <person name="Kim E."/>
            <person name="Yi H."/>
        </authorList>
    </citation>
    <scope>NUCLEOTIDE SEQUENCE [LARGE SCALE GENOMIC DNA]</scope>
    <source>
        <strain evidence="2 3">LPB0140</strain>
    </source>
</reference>